<evidence type="ECO:0000256" key="3">
    <source>
        <dbReference type="ARBA" id="ARBA00022801"/>
    </source>
</evidence>
<evidence type="ECO:0000259" key="4">
    <source>
        <dbReference type="Pfam" id="PF00561"/>
    </source>
</evidence>
<dbReference type="InterPro" id="IPR051601">
    <property type="entry name" value="Serine_prot/Carboxylest_S33"/>
</dbReference>
<dbReference type="EMBL" id="VKHS01000151">
    <property type="protein sequence ID" value="MBB0229660.1"/>
    <property type="molecule type" value="Genomic_DNA"/>
</dbReference>
<dbReference type="InterPro" id="IPR000073">
    <property type="entry name" value="AB_hydrolase_1"/>
</dbReference>
<evidence type="ECO:0000256" key="1">
    <source>
        <dbReference type="ARBA" id="ARBA00010088"/>
    </source>
</evidence>
<reference evidence="7" key="1">
    <citation type="submission" date="2019-10" db="EMBL/GenBank/DDBJ databases">
        <title>Streptomyces sp. nov., a novel actinobacterium isolated from alkaline environment.</title>
        <authorList>
            <person name="Golinska P."/>
        </authorList>
    </citation>
    <scope>NUCLEOTIDE SEQUENCE [LARGE SCALE GENOMIC DNA]</scope>
    <source>
        <strain evidence="7">DSM 42108</strain>
    </source>
</reference>
<feature type="domain" description="AB hydrolase-1" evidence="4">
    <location>
        <begin position="58"/>
        <end position="265"/>
    </location>
</feature>
<dbReference type="Proteomes" id="UP000530234">
    <property type="component" value="Unassembled WGS sequence"/>
</dbReference>
<dbReference type="Pfam" id="PF08386">
    <property type="entry name" value="Abhydrolase_4"/>
    <property type="match status" value="1"/>
</dbReference>
<dbReference type="PANTHER" id="PTHR43248">
    <property type="entry name" value="2-SUCCINYL-6-HYDROXY-2,4-CYCLOHEXADIENE-1-CARBOXYLATE SYNTHASE"/>
    <property type="match status" value="1"/>
</dbReference>
<dbReference type="PANTHER" id="PTHR43248:SF29">
    <property type="entry name" value="TRIPEPTIDYL AMINOPEPTIDASE"/>
    <property type="match status" value="1"/>
</dbReference>
<dbReference type="AlphaFoldDB" id="A0A7W3T2C6"/>
<name>A0A7W3T2C6_9ACTN</name>
<evidence type="ECO:0000259" key="5">
    <source>
        <dbReference type="Pfam" id="PF08386"/>
    </source>
</evidence>
<dbReference type="InterPro" id="IPR029058">
    <property type="entry name" value="AB_hydrolase_fold"/>
</dbReference>
<protein>
    <submittedName>
        <fullName evidence="6">Alpha/beta fold hydrolase</fullName>
    </submittedName>
</protein>
<comment type="similarity">
    <text evidence="1">Belongs to the peptidase S33 family.</text>
</comment>
<evidence type="ECO:0000313" key="7">
    <source>
        <dbReference type="Proteomes" id="UP000530234"/>
    </source>
</evidence>
<comment type="caution">
    <text evidence="6">The sequence shown here is derived from an EMBL/GenBank/DDBJ whole genome shotgun (WGS) entry which is preliminary data.</text>
</comment>
<keyword evidence="7" id="KW-1185">Reference proteome</keyword>
<sequence>MLQGGGPAPSPPPDGATWECADLTVPVDWADPAGRTIELALIRIDRRGDGTTPRIGSLVFNFGGPGGSAVASLPAFEPRFTGLRAGFDLVGMDPRGVGASSGVVCLDDAGVDRELREVGFPRDTAGEEEWLRSREAYAAACAERAGGLLPHLTTVATARDLDLLRHVLGDSRLHYYGASYGTKLGAVYAALFPDRVGRMVLDSPVDPGRDLVERSLGQAEGFQRALEVFLAECAGREDCPTGGHPGEGARLVGDLLDGLADRPLPTADGRPLTQRLAVHGVIGSLYSESGRARLRAALERALAGDGTGLLEAADRYLGRNAEGRYRNLHAANTAVNCADFASRPGPAEVRRYRAEFLAASPVLGPYLVWDLTACHGWPVVSDRDQPEVHAPGARSILLVGTTGDPATPYAGAERMREALGDGVGVLLTLEGEGHGAYTAGNRCVVAAVDAHLLSGATPRDGTVCERTG</sequence>
<dbReference type="SUPFAM" id="SSF53474">
    <property type="entry name" value="alpha/beta-Hydrolases"/>
    <property type="match status" value="1"/>
</dbReference>
<gene>
    <name evidence="6" type="ORF">FOE67_09065</name>
</gene>
<dbReference type="GO" id="GO:0016787">
    <property type="term" value="F:hydrolase activity"/>
    <property type="evidence" value="ECO:0007669"/>
    <property type="project" value="UniProtKB-KW"/>
</dbReference>
<feature type="domain" description="Peptidase S33 tripeptidyl aminopeptidase-like C-terminal" evidence="5">
    <location>
        <begin position="360"/>
        <end position="464"/>
    </location>
</feature>
<keyword evidence="2" id="KW-0732">Signal</keyword>
<evidence type="ECO:0000313" key="6">
    <source>
        <dbReference type="EMBL" id="MBB0229660.1"/>
    </source>
</evidence>
<keyword evidence="3 6" id="KW-0378">Hydrolase</keyword>
<evidence type="ECO:0000256" key="2">
    <source>
        <dbReference type="ARBA" id="ARBA00022729"/>
    </source>
</evidence>
<dbReference type="InterPro" id="IPR013595">
    <property type="entry name" value="Pept_S33_TAP-like_C"/>
</dbReference>
<organism evidence="6 7">
    <name type="scientific">Streptomyces calidiresistens</name>
    <dbReference type="NCBI Taxonomy" id="1485586"/>
    <lineage>
        <taxon>Bacteria</taxon>
        <taxon>Bacillati</taxon>
        <taxon>Actinomycetota</taxon>
        <taxon>Actinomycetes</taxon>
        <taxon>Kitasatosporales</taxon>
        <taxon>Streptomycetaceae</taxon>
        <taxon>Streptomyces</taxon>
    </lineage>
</organism>
<dbReference type="Gene3D" id="3.40.50.1820">
    <property type="entry name" value="alpha/beta hydrolase"/>
    <property type="match status" value="1"/>
</dbReference>
<accession>A0A7W3T2C6</accession>
<dbReference type="Pfam" id="PF00561">
    <property type="entry name" value="Abhydrolase_1"/>
    <property type="match status" value="1"/>
</dbReference>
<proteinExistence type="inferred from homology"/>